<dbReference type="InterPro" id="IPR050229">
    <property type="entry name" value="GlpE_sulfurtransferase"/>
</dbReference>
<comment type="caution">
    <text evidence="2">The sequence shown here is derived from an EMBL/GenBank/DDBJ whole genome shotgun (WGS) entry which is preliminary data.</text>
</comment>
<dbReference type="Pfam" id="PF00581">
    <property type="entry name" value="Rhodanese"/>
    <property type="match status" value="1"/>
</dbReference>
<evidence type="ECO:0000313" key="3">
    <source>
        <dbReference type="Proteomes" id="UP000677918"/>
    </source>
</evidence>
<dbReference type="SMART" id="SM00450">
    <property type="entry name" value="RHOD"/>
    <property type="match status" value="1"/>
</dbReference>
<dbReference type="Proteomes" id="UP000677918">
    <property type="component" value="Unassembled WGS sequence"/>
</dbReference>
<proteinExistence type="predicted"/>
<dbReference type="PANTHER" id="PTHR43031">
    <property type="entry name" value="FAD-DEPENDENT OXIDOREDUCTASE"/>
    <property type="match status" value="1"/>
</dbReference>
<dbReference type="PANTHER" id="PTHR43031:SF17">
    <property type="entry name" value="SULFURTRANSFERASE YTWF-RELATED"/>
    <property type="match status" value="1"/>
</dbReference>
<accession>A0A8J4H3I0</accession>
<dbReference type="InterPro" id="IPR036873">
    <property type="entry name" value="Rhodanese-like_dom_sf"/>
</dbReference>
<evidence type="ECO:0000259" key="1">
    <source>
        <dbReference type="PROSITE" id="PS50206"/>
    </source>
</evidence>
<dbReference type="AlphaFoldDB" id="A0A8J4H3I0"/>
<gene>
    <name evidence="2" type="ORF">XYCOK13_16850</name>
</gene>
<organism evidence="2 3">
    <name type="scientific">Xylanibacillus composti</name>
    <dbReference type="NCBI Taxonomy" id="1572762"/>
    <lineage>
        <taxon>Bacteria</taxon>
        <taxon>Bacillati</taxon>
        <taxon>Bacillota</taxon>
        <taxon>Bacilli</taxon>
        <taxon>Bacillales</taxon>
        <taxon>Paenibacillaceae</taxon>
        <taxon>Xylanibacillus</taxon>
    </lineage>
</organism>
<dbReference type="RefSeq" id="WP_213411644.1">
    <property type="nucleotide sequence ID" value="NZ_BOVK01000020.1"/>
</dbReference>
<name>A0A8J4H3I0_9BACL</name>
<evidence type="ECO:0000313" key="2">
    <source>
        <dbReference type="EMBL" id="GIQ68861.1"/>
    </source>
</evidence>
<protein>
    <recommendedName>
        <fullName evidence="1">Rhodanese domain-containing protein</fullName>
    </recommendedName>
</protein>
<dbReference type="SUPFAM" id="SSF52821">
    <property type="entry name" value="Rhodanese/Cell cycle control phosphatase"/>
    <property type="match status" value="1"/>
</dbReference>
<dbReference type="CDD" id="cd00158">
    <property type="entry name" value="RHOD"/>
    <property type="match status" value="1"/>
</dbReference>
<reference evidence="2" key="1">
    <citation type="submission" date="2021-04" db="EMBL/GenBank/DDBJ databases">
        <title>Draft genome sequence of Xylanibacillus composti strain K13.</title>
        <authorList>
            <person name="Uke A."/>
            <person name="Chhe C."/>
            <person name="Baramee S."/>
            <person name="Kosugi A."/>
        </authorList>
    </citation>
    <scope>NUCLEOTIDE SEQUENCE</scope>
    <source>
        <strain evidence="2">K13</strain>
    </source>
</reference>
<keyword evidence="3" id="KW-1185">Reference proteome</keyword>
<feature type="domain" description="Rhodanese" evidence="1">
    <location>
        <begin position="24"/>
        <end position="109"/>
    </location>
</feature>
<dbReference type="InterPro" id="IPR001763">
    <property type="entry name" value="Rhodanese-like_dom"/>
</dbReference>
<dbReference type="EMBL" id="BOVK01000020">
    <property type="protein sequence ID" value="GIQ68861.1"/>
    <property type="molecule type" value="Genomic_DNA"/>
</dbReference>
<dbReference type="Gene3D" id="3.40.250.10">
    <property type="entry name" value="Rhodanese-like domain"/>
    <property type="match status" value="1"/>
</dbReference>
<dbReference type="PROSITE" id="PS50206">
    <property type="entry name" value="RHODANESE_3"/>
    <property type="match status" value="1"/>
</dbReference>
<sequence length="130" mass="14757">MSTEIQGVSHLDRNELAELLDDPEKSDIYVVDVREPEEFISGHIPGVPLVPMGHIPELVEHFDKDAEYVFICRSGQRSFNVAKYFQMNGFEKVHNFLGGMLSWDGELAYGPEGIVDEFSMDKLSRNHNNS</sequence>